<dbReference type="OrthoDB" id="1752893at2"/>
<evidence type="ECO:0000313" key="2">
    <source>
        <dbReference type="EMBL" id="PYZ97034.1"/>
    </source>
</evidence>
<keyword evidence="3" id="KW-1185">Reference proteome</keyword>
<dbReference type="Proteomes" id="UP000248066">
    <property type="component" value="Unassembled WGS sequence"/>
</dbReference>
<feature type="transmembrane region" description="Helical" evidence="1">
    <location>
        <begin position="16"/>
        <end position="34"/>
    </location>
</feature>
<reference evidence="2 3" key="1">
    <citation type="submission" date="2017-10" db="EMBL/GenBank/DDBJ databases">
        <title>Bacillus sp. nov., a halophilic bacterium isolated from a Yangshapao Lake.</title>
        <authorList>
            <person name="Wang H."/>
        </authorList>
    </citation>
    <scope>NUCLEOTIDE SEQUENCE [LARGE SCALE GENOMIC DNA]</scope>
    <source>
        <strain evidence="2 3">YSP-3</strain>
    </source>
</reference>
<evidence type="ECO:0000256" key="1">
    <source>
        <dbReference type="SAM" id="Phobius"/>
    </source>
</evidence>
<keyword evidence="1" id="KW-1133">Transmembrane helix</keyword>
<evidence type="ECO:0000313" key="3">
    <source>
        <dbReference type="Proteomes" id="UP000248066"/>
    </source>
</evidence>
<accession>A0A2W0H5C0</accession>
<proteinExistence type="predicted"/>
<protein>
    <submittedName>
        <fullName evidence="2">Sodium:pantothenate symporter</fullName>
    </submittedName>
</protein>
<comment type="caution">
    <text evidence="2">The sequence shown here is derived from an EMBL/GenBank/DDBJ whole genome shotgun (WGS) entry which is preliminary data.</text>
</comment>
<keyword evidence="1" id="KW-0812">Transmembrane</keyword>
<feature type="transmembrane region" description="Helical" evidence="1">
    <location>
        <begin position="54"/>
        <end position="78"/>
    </location>
</feature>
<organism evidence="2 3">
    <name type="scientific">Alteribacter lacisalsi</name>
    <dbReference type="NCBI Taxonomy" id="2045244"/>
    <lineage>
        <taxon>Bacteria</taxon>
        <taxon>Bacillati</taxon>
        <taxon>Bacillota</taxon>
        <taxon>Bacilli</taxon>
        <taxon>Bacillales</taxon>
        <taxon>Bacillaceae</taxon>
        <taxon>Alteribacter</taxon>
    </lineage>
</organism>
<dbReference type="AlphaFoldDB" id="A0A2W0H5C0"/>
<dbReference type="EMBL" id="PDOF01000002">
    <property type="protein sequence ID" value="PYZ97034.1"/>
    <property type="molecule type" value="Genomic_DNA"/>
</dbReference>
<gene>
    <name evidence="2" type="ORF">CR205_14280</name>
</gene>
<dbReference type="InterPro" id="IPR010398">
    <property type="entry name" value="DUF997"/>
</dbReference>
<dbReference type="PANTHER" id="PTHR39174:SF1">
    <property type="entry name" value="INNER MEMBRANE PROTEIN"/>
    <property type="match status" value="1"/>
</dbReference>
<dbReference type="PANTHER" id="PTHR39174">
    <property type="entry name" value="INNER MEMBRANE PROTEIN-RELATED"/>
    <property type="match status" value="1"/>
</dbReference>
<keyword evidence="1" id="KW-0472">Membrane</keyword>
<sequence>MDLHKDPRFKIANREALIGVVLVIINFTWWYGFAYGLGSAPPEEYTFIMGLPAWFFYSCVAGFVLMVVLVVLAVKFLFTDVPFDDEEEERR</sequence>
<dbReference type="Pfam" id="PF06196">
    <property type="entry name" value="DUF997"/>
    <property type="match status" value="1"/>
</dbReference>
<name>A0A2W0H5C0_9BACI</name>